<dbReference type="STRING" id="1391654.AKJ09_02885"/>
<dbReference type="PANTHER" id="PTHR43289">
    <property type="entry name" value="MITOGEN-ACTIVATED PROTEIN KINASE KINASE KINASE 20-RELATED"/>
    <property type="match status" value="1"/>
</dbReference>
<protein>
    <submittedName>
        <fullName evidence="9">Serine/threonine kinase PKN8</fullName>
    </submittedName>
</protein>
<dbReference type="PROSITE" id="PS00107">
    <property type="entry name" value="PROTEIN_KINASE_ATP"/>
    <property type="match status" value="1"/>
</dbReference>
<reference evidence="9 10" key="1">
    <citation type="submission" date="2015-08" db="EMBL/GenBank/DDBJ databases">
        <authorList>
            <person name="Babu N.S."/>
            <person name="Beckwith C.J."/>
            <person name="Beseler K.G."/>
            <person name="Brison A."/>
            <person name="Carone J.V."/>
            <person name="Caskin T.P."/>
            <person name="Diamond M."/>
            <person name="Durham M.E."/>
            <person name="Foxe J.M."/>
            <person name="Go M."/>
            <person name="Henderson B.A."/>
            <person name="Jones I.B."/>
            <person name="McGettigan J.A."/>
            <person name="Micheletti S.J."/>
            <person name="Nasrallah M.E."/>
            <person name="Ortiz D."/>
            <person name="Piller C.R."/>
            <person name="Privatt S.R."/>
            <person name="Schneider S.L."/>
            <person name="Sharp S."/>
            <person name="Smith T.C."/>
            <person name="Stanton J.D."/>
            <person name="Ullery H.E."/>
            <person name="Wilson R.J."/>
            <person name="Serrano M.G."/>
            <person name="Buck G."/>
            <person name="Lee V."/>
            <person name="Wang Y."/>
            <person name="Carvalho R."/>
            <person name="Voegtly L."/>
            <person name="Shi R."/>
            <person name="Duckworth R."/>
            <person name="Johnson A."/>
            <person name="Loviza R."/>
            <person name="Walstead R."/>
            <person name="Shah Z."/>
            <person name="Kiflezghi M."/>
            <person name="Wade K."/>
            <person name="Ball S.L."/>
            <person name="Bradley K.W."/>
            <person name="Asai D.J."/>
            <person name="Bowman C.A."/>
            <person name="Russell D.A."/>
            <person name="Pope W.H."/>
            <person name="Jacobs-Sera D."/>
            <person name="Hendrix R.W."/>
            <person name="Hatfull G.F."/>
        </authorList>
    </citation>
    <scope>NUCLEOTIDE SEQUENCE [LARGE SCALE GENOMIC DNA]</scope>
    <source>
        <strain evidence="9 10">DSM 27648</strain>
    </source>
</reference>
<feature type="binding site" evidence="5">
    <location>
        <position position="126"/>
    </location>
    <ligand>
        <name>ATP</name>
        <dbReference type="ChEBI" id="CHEBI:30616"/>
    </ligand>
</feature>
<evidence type="ECO:0000259" key="8">
    <source>
        <dbReference type="PROSITE" id="PS50011"/>
    </source>
</evidence>
<dbReference type="Proteomes" id="UP000064967">
    <property type="component" value="Chromosome"/>
</dbReference>
<feature type="compositionally biased region" description="Low complexity" evidence="6">
    <location>
        <begin position="462"/>
        <end position="472"/>
    </location>
</feature>
<feature type="region of interest" description="Disordered" evidence="6">
    <location>
        <begin position="421"/>
        <end position="481"/>
    </location>
</feature>
<keyword evidence="7" id="KW-0472">Membrane</keyword>
<evidence type="ECO:0000256" key="6">
    <source>
        <dbReference type="SAM" id="MobiDB-lite"/>
    </source>
</evidence>
<evidence type="ECO:0000313" key="10">
    <source>
        <dbReference type="Proteomes" id="UP000064967"/>
    </source>
</evidence>
<dbReference type="KEGG" id="llu:AKJ09_02885"/>
<keyword evidence="10" id="KW-1185">Reference proteome</keyword>
<evidence type="ECO:0000256" key="3">
    <source>
        <dbReference type="ARBA" id="ARBA00022777"/>
    </source>
</evidence>
<dbReference type="InterPro" id="IPR017441">
    <property type="entry name" value="Protein_kinase_ATP_BS"/>
</dbReference>
<dbReference type="CDD" id="cd14014">
    <property type="entry name" value="STKc_PknB_like"/>
    <property type="match status" value="1"/>
</dbReference>
<name>A0A0K1PS90_9BACT</name>
<dbReference type="GO" id="GO:0004674">
    <property type="term" value="F:protein serine/threonine kinase activity"/>
    <property type="evidence" value="ECO:0007669"/>
    <property type="project" value="TreeGrafter"/>
</dbReference>
<feature type="transmembrane region" description="Helical" evidence="7">
    <location>
        <begin position="380"/>
        <end position="401"/>
    </location>
</feature>
<feature type="domain" description="Protein kinase" evidence="8">
    <location>
        <begin position="97"/>
        <end position="346"/>
    </location>
</feature>
<dbReference type="Gene3D" id="3.30.200.20">
    <property type="entry name" value="Phosphorylase Kinase, domain 1"/>
    <property type="match status" value="1"/>
</dbReference>
<dbReference type="PATRIC" id="fig|1391654.3.peg.2918"/>
<keyword evidence="2 5" id="KW-0547">Nucleotide-binding</keyword>
<feature type="compositionally biased region" description="Low complexity" evidence="6">
    <location>
        <begin position="437"/>
        <end position="455"/>
    </location>
</feature>
<dbReference type="GO" id="GO:0005524">
    <property type="term" value="F:ATP binding"/>
    <property type="evidence" value="ECO:0007669"/>
    <property type="project" value="UniProtKB-UniRule"/>
</dbReference>
<evidence type="ECO:0000256" key="1">
    <source>
        <dbReference type="ARBA" id="ARBA00022679"/>
    </source>
</evidence>
<dbReference type="Pfam" id="PF00069">
    <property type="entry name" value="Pkinase"/>
    <property type="match status" value="1"/>
</dbReference>
<dbReference type="PROSITE" id="PS00108">
    <property type="entry name" value="PROTEIN_KINASE_ST"/>
    <property type="match status" value="1"/>
</dbReference>
<keyword evidence="1" id="KW-0808">Transferase</keyword>
<keyword evidence="3 9" id="KW-0418">Kinase</keyword>
<dbReference type="InterPro" id="IPR008271">
    <property type="entry name" value="Ser/Thr_kinase_AS"/>
</dbReference>
<evidence type="ECO:0000256" key="7">
    <source>
        <dbReference type="SAM" id="Phobius"/>
    </source>
</evidence>
<evidence type="ECO:0000256" key="5">
    <source>
        <dbReference type="PROSITE-ProRule" id="PRU10141"/>
    </source>
</evidence>
<gene>
    <name evidence="9" type="ORF">AKJ09_02885</name>
</gene>
<sequence>MRCLDENELSAHLAGRFNPGARDPDATERITEHLDECATCADLMMALARAYPVEPPLTGVPHSMDITEIMSRAPLDPYAPQRKETGEEAPPTQIGRYVVLAPLGTGGMGVVYAAYDPKLDRKVAIKLLRGRSGEDEQARHAQRTLMREARTMARISHPNVLAVHDVGSHDGHVFLVMDFVDGGTLRHWLRSHRHEPGEILKAVLHAGSGLVAAHKAGLVHRDFKPDNVLVSRDGRVLVADFGLTSATPSIGGIRSPDGGGAAGTPGYMAPEVRLGAEADERSDQYSFCVTLHESLLGERPPEDRPSDVLERAFGIPDAVKVAIRRGLSPAPQGRFSSMQALLDELAANVPEVTPTRATPLPGSFASAVVTTVSSRRKRSVWPLAVASFAVVVLSGLTLHFVSSGARPTAAASVTEASKTATSAASDTRAGDLPPAFPTLSAPAPPTTSSASPSSVPRRKPSSRPASRSGPPASGDPLSRQY</sequence>
<keyword evidence="7" id="KW-1133">Transmembrane helix</keyword>
<dbReference type="Gene3D" id="1.10.510.10">
    <property type="entry name" value="Transferase(Phosphotransferase) domain 1"/>
    <property type="match status" value="1"/>
</dbReference>
<dbReference type="PANTHER" id="PTHR43289:SF6">
    <property type="entry name" value="SERINE_THREONINE-PROTEIN KINASE NEKL-3"/>
    <property type="match status" value="1"/>
</dbReference>
<dbReference type="AlphaFoldDB" id="A0A0K1PS90"/>
<evidence type="ECO:0000256" key="2">
    <source>
        <dbReference type="ARBA" id="ARBA00022741"/>
    </source>
</evidence>
<dbReference type="InterPro" id="IPR000719">
    <property type="entry name" value="Prot_kinase_dom"/>
</dbReference>
<accession>A0A0K1PS90</accession>
<dbReference type="InterPro" id="IPR011009">
    <property type="entry name" value="Kinase-like_dom_sf"/>
</dbReference>
<dbReference type="OrthoDB" id="9801841at2"/>
<keyword evidence="7" id="KW-0812">Transmembrane</keyword>
<evidence type="ECO:0000313" key="9">
    <source>
        <dbReference type="EMBL" id="AKU96221.1"/>
    </source>
</evidence>
<evidence type="ECO:0000256" key="4">
    <source>
        <dbReference type="ARBA" id="ARBA00022840"/>
    </source>
</evidence>
<dbReference type="RefSeq" id="WP_146647540.1">
    <property type="nucleotide sequence ID" value="NZ_CP012333.1"/>
</dbReference>
<proteinExistence type="predicted"/>
<organism evidence="9 10">
    <name type="scientific">Labilithrix luteola</name>
    <dbReference type="NCBI Taxonomy" id="1391654"/>
    <lineage>
        <taxon>Bacteria</taxon>
        <taxon>Pseudomonadati</taxon>
        <taxon>Myxococcota</taxon>
        <taxon>Polyangia</taxon>
        <taxon>Polyangiales</taxon>
        <taxon>Labilitrichaceae</taxon>
        <taxon>Labilithrix</taxon>
    </lineage>
</organism>
<dbReference type="SUPFAM" id="SSF56112">
    <property type="entry name" value="Protein kinase-like (PK-like)"/>
    <property type="match status" value="1"/>
</dbReference>
<keyword evidence="4 5" id="KW-0067">ATP-binding</keyword>
<dbReference type="PROSITE" id="PS50011">
    <property type="entry name" value="PROTEIN_KINASE_DOM"/>
    <property type="match status" value="1"/>
</dbReference>
<dbReference type="EMBL" id="CP012333">
    <property type="protein sequence ID" value="AKU96221.1"/>
    <property type="molecule type" value="Genomic_DNA"/>
</dbReference>